<dbReference type="PANTHER" id="PTHR46774:SF3">
    <property type="entry name" value="CHROMATIN MODIFICATION-RELATED PROTEIN EAF1 A-RELATED"/>
    <property type="match status" value="1"/>
</dbReference>
<evidence type="ECO:0000313" key="3">
    <source>
        <dbReference type="Proteomes" id="UP001497444"/>
    </source>
</evidence>
<keyword evidence="3" id="KW-1185">Reference proteome</keyword>
<feature type="compositionally biased region" description="Low complexity" evidence="1">
    <location>
        <begin position="391"/>
        <end position="458"/>
    </location>
</feature>
<feature type="compositionally biased region" description="Polar residues" evidence="1">
    <location>
        <begin position="480"/>
        <end position="489"/>
    </location>
</feature>
<organism evidence="2 3">
    <name type="scientific">Sphagnum jensenii</name>
    <dbReference type="NCBI Taxonomy" id="128206"/>
    <lineage>
        <taxon>Eukaryota</taxon>
        <taxon>Viridiplantae</taxon>
        <taxon>Streptophyta</taxon>
        <taxon>Embryophyta</taxon>
        <taxon>Bryophyta</taxon>
        <taxon>Sphagnophytina</taxon>
        <taxon>Sphagnopsida</taxon>
        <taxon>Sphagnales</taxon>
        <taxon>Sphagnaceae</taxon>
        <taxon>Sphagnum</taxon>
    </lineage>
</organism>
<reference evidence="2" key="1">
    <citation type="submission" date="2024-02" db="EMBL/GenBank/DDBJ databases">
        <authorList>
            <consortium name="ELIXIR-Norway"/>
            <consortium name="Elixir Norway"/>
        </authorList>
    </citation>
    <scope>NUCLEOTIDE SEQUENCE</scope>
</reference>
<feature type="compositionally biased region" description="Low complexity" evidence="1">
    <location>
        <begin position="557"/>
        <end position="577"/>
    </location>
</feature>
<name>A0ABP0VW77_9BRYO</name>
<gene>
    <name evidence="2" type="ORF">CSSPJE1EN1_LOCUS3915</name>
</gene>
<feature type="region of interest" description="Disordered" evidence="1">
    <location>
        <begin position="25"/>
        <end position="68"/>
    </location>
</feature>
<feature type="region of interest" description="Disordered" evidence="1">
    <location>
        <begin position="472"/>
        <end position="499"/>
    </location>
</feature>
<dbReference type="InterPro" id="IPR044798">
    <property type="entry name" value="EAF1A/B"/>
</dbReference>
<sequence>MVCGSPLDLCDRVIANGEIPARSFTMQAHSPHGNGPALPSGGLHRGASMWPPSSGMPPGLPGSNGIPLGPLMGSSSAAINAAAARDAQHFTAMRLSPEETNRLQMATTGPLGAYNRRLQQQAVSATTGLPVLGGLPNPSDLSLLPTSTAAGMLGGLNRSMSLPRLGLPGMGSAPVSSTGAAGLCTMLPPGGVNMVSSGSLPSGSVSGQFLTCRMRDALQQLQMGACSEEQQMQLLQQLQNEASQGDTQAAAALTSLKSDMAMVSSPPQSFSGQHQQQQHQALQQQNQLARLLSCKCNQVLRFLLVSAPTATAAAAAKSADSTAPAGLASACGSCKRASKATAIPETKTALGALPTLPQPQLHTPNPQHQQMLEFPHQPYMSGLSSQHMAPQSQHIISQQSHILQKQLVERQQVGGPSQVPQSSPPSSSLQSAPVSPAGPQSSSRMCQQQQQPLSQQNQITGHIPQIAGPAKLEQAKHFQKQQQASQVSRGLSREPMQGLPQSTNTLTGNVSIGCNQMPGDLSGQPGLHPLQQAQRVLQAQGQMQSGKLQPWSQQGVSGHQLQSQGAQLQGGAQSQGLDFVPGHQKEHQHQQGVQVVVRKQRHTPLFQQQAQPAPLTQQSAAQQQLPLSAPILQSQLQPPALGQQQSQKKQCHRMQQQQEPPPQRRSVLLKLPY</sequence>
<dbReference type="PANTHER" id="PTHR46774">
    <property type="entry name" value="CHROMATIN MODIFICATION-RELATED PROTEIN EAF1 A-RELATED"/>
    <property type="match status" value="1"/>
</dbReference>
<dbReference type="Proteomes" id="UP001497444">
    <property type="component" value="Chromosome 11"/>
</dbReference>
<feature type="region of interest" description="Disordered" evidence="1">
    <location>
        <begin position="628"/>
        <end position="673"/>
    </location>
</feature>
<evidence type="ECO:0000313" key="2">
    <source>
        <dbReference type="EMBL" id="CAK9258437.1"/>
    </source>
</evidence>
<dbReference type="EMBL" id="OZ020106">
    <property type="protein sequence ID" value="CAK9258437.1"/>
    <property type="molecule type" value="Genomic_DNA"/>
</dbReference>
<accession>A0ABP0VW77</accession>
<evidence type="ECO:0000256" key="1">
    <source>
        <dbReference type="SAM" id="MobiDB-lite"/>
    </source>
</evidence>
<feature type="region of interest" description="Disordered" evidence="1">
    <location>
        <begin position="549"/>
        <end position="595"/>
    </location>
</feature>
<proteinExistence type="predicted"/>
<feature type="region of interest" description="Disordered" evidence="1">
    <location>
        <begin position="379"/>
        <end position="458"/>
    </location>
</feature>
<protein>
    <submittedName>
        <fullName evidence="2">Uncharacterized protein</fullName>
    </submittedName>
</protein>
<feature type="compositionally biased region" description="Low complexity" evidence="1">
    <location>
        <begin position="628"/>
        <end position="658"/>
    </location>
</feature>